<accession>A0A1V9A0V8</accession>
<evidence type="ECO:0000259" key="1">
    <source>
        <dbReference type="Pfam" id="PF09823"/>
    </source>
</evidence>
<dbReference type="InterPro" id="IPR018633">
    <property type="entry name" value="DUF2357"/>
</dbReference>
<dbReference type="Pfam" id="PF04411">
    <property type="entry name" value="PDDEXK_7"/>
    <property type="match status" value="1"/>
</dbReference>
<comment type="caution">
    <text evidence="2">The sequence shown here is derived from an EMBL/GenBank/DDBJ whole genome shotgun (WGS) entry which is preliminary data.</text>
</comment>
<dbReference type="Pfam" id="PF09823">
    <property type="entry name" value="DUF2357"/>
    <property type="match status" value="1"/>
</dbReference>
<proteinExistence type="predicted"/>
<gene>
    <name evidence="2" type="ORF">B1813_14655</name>
</gene>
<dbReference type="Proteomes" id="UP000192591">
    <property type="component" value="Unassembled WGS sequence"/>
</dbReference>
<dbReference type="InterPro" id="IPR007505">
    <property type="entry name" value="PDDEXK_7"/>
</dbReference>
<dbReference type="RefSeq" id="WP_176218302.1">
    <property type="nucleotide sequence ID" value="NZ_MWIH01000006.1"/>
</dbReference>
<keyword evidence="3" id="KW-1185">Reference proteome</keyword>
<dbReference type="EMBL" id="MWIH01000006">
    <property type="protein sequence ID" value="OQO90769.1"/>
    <property type="molecule type" value="Genomic_DNA"/>
</dbReference>
<dbReference type="AlphaFoldDB" id="A0A1V9A0V8"/>
<feature type="domain" description="DUF2357" evidence="1">
    <location>
        <begin position="33"/>
        <end position="283"/>
    </location>
</feature>
<evidence type="ECO:0000313" key="3">
    <source>
        <dbReference type="Proteomes" id="UP000192591"/>
    </source>
</evidence>
<organism evidence="2 3">
    <name type="scientific">Saccharomonospora piscinae</name>
    <dbReference type="NCBI Taxonomy" id="687388"/>
    <lineage>
        <taxon>Bacteria</taxon>
        <taxon>Bacillati</taxon>
        <taxon>Actinomycetota</taxon>
        <taxon>Actinomycetes</taxon>
        <taxon>Pseudonocardiales</taxon>
        <taxon>Pseudonocardiaceae</taxon>
        <taxon>Saccharomonospora</taxon>
    </lineage>
</organism>
<dbReference type="STRING" id="1962155.B1813_14655"/>
<evidence type="ECO:0000313" key="2">
    <source>
        <dbReference type="EMBL" id="OQO90769.1"/>
    </source>
</evidence>
<sequence>MSRAGSKPALKHLDPSLIRDVQPIPGNDSVLSGHINFRSQVGDSRFVVGEGEYAMEVVVEVRPTKLDYRTDYEDLLEAVGGLARQLVLEFLRATTTAAIAQHGQDTLRVEWLLLLRSEITSLEHALGFIEWNPHKRLSRESHVLPSGSIRRPTTITRRAIARGRGEGEWVTSTGIGRHRSRLPASAPFETTDNGENRWIRQQLERAVTALSLLRQFFEEIRGRRAGQKTPSRSDAIVNELRSMEEAISPFLSRSPFAEASGSVPPSFASLTLQGRPGYREAYQSLMRLNMALTVGGEALNVPVRDLSALYEIWCFLAVVQQVSRALDLVVDVTDLVELRDNGIRLSVAPGFPSTIQLQGDSGYASVSYNREFRMLSGLQKPDIVIELVRDGMPPVLLLLDAKYRVVTTPEYVESFGCPGPPTDAVGQLHRYRDAIIVRYPKYGRGRPVVRAAALFPLSADHAELWSHHPYYRSIEEVGIGALPFLPTNTSMVASWVREALEATPETLAWPGPDFIAWSQFRARDGH</sequence>
<protein>
    <recommendedName>
        <fullName evidence="1">DUF2357 domain-containing protein</fullName>
    </recommendedName>
</protein>
<name>A0A1V9A0V8_SACPI</name>
<reference evidence="2 3" key="1">
    <citation type="submission" date="2017-02" db="EMBL/GenBank/DDBJ databases">
        <title>Draft genome of Saccharomonospora sp. 154.</title>
        <authorList>
            <person name="Alonso-Carmona G.S."/>
            <person name="De La Haba R."/>
            <person name="Vera-Gargallo B."/>
            <person name="Sandoval-Trujillo A.H."/>
            <person name="Ramirez-Duran N."/>
            <person name="Ventosa A."/>
        </authorList>
    </citation>
    <scope>NUCLEOTIDE SEQUENCE [LARGE SCALE GENOMIC DNA]</scope>
    <source>
        <strain evidence="2 3">LRS4.154</strain>
    </source>
</reference>